<accession>A0A8R1V521</accession>
<proteinExistence type="predicted"/>
<evidence type="ECO:0000313" key="1">
    <source>
        <dbReference type="EnsemblMetazoa" id="PPA46306.1"/>
    </source>
</evidence>
<gene>
    <name evidence="1" type="primary">WBGene00284675</name>
</gene>
<sequence length="85" mass="9909">MRFYSCDETTTPGWYPVQWHMHDQPNGENANASLKKYELSRKCHNRVKEMKDEEVKKRNKDKTTGSQCLSLWVVMIGMDGSGLEQ</sequence>
<dbReference type="Proteomes" id="UP000005239">
    <property type="component" value="Unassembled WGS sequence"/>
</dbReference>
<protein>
    <submittedName>
        <fullName evidence="1">Uncharacterized protein</fullName>
    </submittedName>
</protein>
<organism evidence="1 2">
    <name type="scientific">Pristionchus pacificus</name>
    <name type="common">Parasitic nematode worm</name>
    <dbReference type="NCBI Taxonomy" id="54126"/>
    <lineage>
        <taxon>Eukaryota</taxon>
        <taxon>Metazoa</taxon>
        <taxon>Ecdysozoa</taxon>
        <taxon>Nematoda</taxon>
        <taxon>Chromadorea</taxon>
        <taxon>Rhabditida</taxon>
        <taxon>Rhabditina</taxon>
        <taxon>Diplogasteromorpha</taxon>
        <taxon>Diplogasteroidea</taxon>
        <taxon>Neodiplogasteridae</taxon>
        <taxon>Pristionchus</taxon>
    </lineage>
</organism>
<keyword evidence="2" id="KW-1185">Reference proteome</keyword>
<accession>A0A2A6CDN9</accession>
<evidence type="ECO:0000313" key="2">
    <source>
        <dbReference type="Proteomes" id="UP000005239"/>
    </source>
</evidence>
<name>A0A2A6CDN9_PRIPA</name>
<dbReference type="AlphaFoldDB" id="A0A2A6CDN9"/>
<reference evidence="1" key="2">
    <citation type="submission" date="2022-06" db="UniProtKB">
        <authorList>
            <consortium name="EnsemblMetazoa"/>
        </authorList>
    </citation>
    <scope>IDENTIFICATION</scope>
    <source>
        <strain evidence="1">PS312</strain>
    </source>
</reference>
<reference evidence="2" key="1">
    <citation type="journal article" date="2008" name="Nat. Genet.">
        <title>The Pristionchus pacificus genome provides a unique perspective on nematode lifestyle and parasitism.</title>
        <authorList>
            <person name="Dieterich C."/>
            <person name="Clifton S.W."/>
            <person name="Schuster L.N."/>
            <person name="Chinwalla A."/>
            <person name="Delehaunty K."/>
            <person name="Dinkelacker I."/>
            <person name="Fulton L."/>
            <person name="Fulton R."/>
            <person name="Godfrey J."/>
            <person name="Minx P."/>
            <person name="Mitreva M."/>
            <person name="Roeseler W."/>
            <person name="Tian H."/>
            <person name="Witte H."/>
            <person name="Yang S.P."/>
            <person name="Wilson R.K."/>
            <person name="Sommer R.J."/>
        </authorList>
    </citation>
    <scope>NUCLEOTIDE SEQUENCE [LARGE SCALE GENOMIC DNA]</scope>
    <source>
        <strain evidence="2">PS312</strain>
    </source>
</reference>
<dbReference type="EnsemblMetazoa" id="PPA46306.1">
    <property type="protein sequence ID" value="PPA46306.1"/>
    <property type="gene ID" value="WBGene00284675"/>
</dbReference>